<comment type="caution">
    <text evidence="1">The sequence shown here is derived from an EMBL/GenBank/DDBJ whole genome shotgun (WGS) entry which is preliminary data.</text>
</comment>
<evidence type="ECO:0000313" key="2">
    <source>
        <dbReference type="Proteomes" id="UP001433508"/>
    </source>
</evidence>
<protein>
    <submittedName>
        <fullName evidence="1">Uncharacterized protein</fullName>
    </submittedName>
</protein>
<proteinExistence type="predicted"/>
<keyword evidence="2" id="KW-1185">Reference proteome</keyword>
<sequence>MVSFSQLASHRRPVLHLYRALLHHANNLLKDSQIISPTTNQPLTSPITYTNSVFLRRTIRRRFRKNRGRISLVKCKALLDNAYAREQVLRLAARKHDPTALTKVHKLITQAVDHADYYNFSYRHNPPRGPVENAAYKDRQRKESYIRMWAPGVRFRIPGLSEGRVREIAYRFHVKRQQHLRDRKNRYKAYNVKFPRLSFYQNAFNLPIFTKPWVHSYALARFLNKLRLNRQSLLDQIMDARQAIAYAAYADLDETWTRDLTGLQLQEEPEEPHEDDKATFLHYGRQNLNLLNKQLEDAKKYSKDSRQKTLRQLEFAKLEQLRNNSKQFKQRWRLTPHDIEREASLLD</sequence>
<dbReference type="Proteomes" id="UP001433508">
    <property type="component" value="Unassembled WGS sequence"/>
</dbReference>
<gene>
    <name evidence="1" type="ORF">V1525DRAFT_40759</name>
</gene>
<reference evidence="2" key="1">
    <citation type="journal article" date="2024" name="Front. Bioeng. Biotechnol.">
        <title>Genome-scale model development and genomic sequencing of the oleaginous clade Lipomyces.</title>
        <authorList>
            <person name="Czajka J.J."/>
            <person name="Han Y."/>
            <person name="Kim J."/>
            <person name="Mondo S.J."/>
            <person name="Hofstad B.A."/>
            <person name="Robles A."/>
            <person name="Haridas S."/>
            <person name="Riley R."/>
            <person name="LaButti K."/>
            <person name="Pangilinan J."/>
            <person name="Andreopoulos W."/>
            <person name="Lipzen A."/>
            <person name="Yan J."/>
            <person name="Wang M."/>
            <person name="Ng V."/>
            <person name="Grigoriev I.V."/>
            <person name="Spatafora J.W."/>
            <person name="Magnuson J.K."/>
            <person name="Baker S.E."/>
            <person name="Pomraning K.R."/>
        </authorList>
    </citation>
    <scope>NUCLEOTIDE SEQUENCE [LARGE SCALE GENOMIC DNA]</scope>
    <source>
        <strain evidence="2">CBS 7786</strain>
    </source>
</reference>
<name>A0ACC3SSW9_LIPKO</name>
<evidence type="ECO:0000313" key="1">
    <source>
        <dbReference type="EMBL" id="KAK9234698.1"/>
    </source>
</evidence>
<dbReference type="EMBL" id="MU971454">
    <property type="protein sequence ID" value="KAK9234698.1"/>
    <property type="molecule type" value="Genomic_DNA"/>
</dbReference>
<organism evidence="1 2">
    <name type="scientific">Lipomyces kononenkoae</name>
    <name type="common">Yeast</name>
    <dbReference type="NCBI Taxonomy" id="34357"/>
    <lineage>
        <taxon>Eukaryota</taxon>
        <taxon>Fungi</taxon>
        <taxon>Dikarya</taxon>
        <taxon>Ascomycota</taxon>
        <taxon>Saccharomycotina</taxon>
        <taxon>Lipomycetes</taxon>
        <taxon>Lipomycetales</taxon>
        <taxon>Lipomycetaceae</taxon>
        <taxon>Lipomyces</taxon>
    </lineage>
</organism>
<accession>A0ACC3SSW9</accession>